<dbReference type="Proteomes" id="UP000593562">
    <property type="component" value="Unassembled WGS sequence"/>
</dbReference>
<organism evidence="1 2">
    <name type="scientific">Tripterygium wilfordii</name>
    <name type="common">Thunder God vine</name>
    <dbReference type="NCBI Taxonomy" id="458696"/>
    <lineage>
        <taxon>Eukaryota</taxon>
        <taxon>Viridiplantae</taxon>
        <taxon>Streptophyta</taxon>
        <taxon>Embryophyta</taxon>
        <taxon>Tracheophyta</taxon>
        <taxon>Spermatophyta</taxon>
        <taxon>Magnoliopsida</taxon>
        <taxon>eudicotyledons</taxon>
        <taxon>Gunneridae</taxon>
        <taxon>Pentapetalae</taxon>
        <taxon>rosids</taxon>
        <taxon>fabids</taxon>
        <taxon>Celastrales</taxon>
        <taxon>Celastraceae</taxon>
        <taxon>Tripterygium</taxon>
    </lineage>
</organism>
<keyword evidence="2" id="KW-1185">Reference proteome</keyword>
<protein>
    <submittedName>
        <fullName evidence="1">Metallophosphoesterase 1-like</fullName>
    </submittedName>
</protein>
<dbReference type="InParanoid" id="A0A7J7DKP9"/>
<gene>
    <name evidence="1" type="ORF">HS088_TW06G00989</name>
</gene>
<dbReference type="EMBL" id="JAAARO010000006">
    <property type="protein sequence ID" value="KAF5746814.1"/>
    <property type="molecule type" value="Genomic_DNA"/>
</dbReference>
<sequence length="82" mass="9324">MWKEKVHFQCPHSCDITHSDGAHEITVPAMTWKAKDDPGFLVATFRKDRKGDKMASCFSFLEMEPQQGSLVERPSSFAAKHK</sequence>
<evidence type="ECO:0000313" key="1">
    <source>
        <dbReference type="EMBL" id="KAF5746814.1"/>
    </source>
</evidence>
<proteinExistence type="predicted"/>
<accession>A0A7J7DKP9</accession>
<comment type="caution">
    <text evidence="1">The sequence shown here is derived from an EMBL/GenBank/DDBJ whole genome shotgun (WGS) entry which is preliminary data.</text>
</comment>
<name>A0A7J7DKP9_TRIWF</name>
<evidence type="ECO:0000313" key="2">
    <source>
        <dbReference type="Proteomes" id="UP000593562"/>
    </source>
</evidence>
<dbReference type="AlphaFoldDB" id="A0A7J7DKP9"/>
<reference evidence="1 2" key="1">
    <citation type="journal article" date="2020" name="Nat. Commun.">
        <title>Genome of Tripterygium wilfordii and identification of cytochrome P450 involved in triptolide biosynthesis.</title>
        <authorList>
            <person name="Tu L."/>
            <person name="Su P."/>
            <person name="Zhang Z."/>
            <person name="Gao L."/>
            <person name="Wang J."/>
            <person name="Hu T."/>
            <person name="Zhou J."/>
            <person name="Zhang Y."/>
            <person name="Zhao Y."/>
            <person name="Liu Y."/>
            <person name="Song Y."/>
            <person name="Tong Y."/>
            <person name="Lu Y."/>
            <person name="Yang J."/>
            <person name="Xu C."/>
            <person name="Jia M."/>
            <person name="Peters R.J."/>
            <person name="Huang L."/>
            <person name="Gao W."/>
        </authorList>
    </citation>
    <scope>NUCLEOTIDE SEQUENCE [LARGE SCALE GENOMIC DNA]</scope>
    <source>
        <strain evidence="2">cv. XIE 37</strain>
        <tissue evidence="1">Leaf</tissue>
    </source>
</reference>